<comment type="caution">
    <text evidence="2">The sequence shown here is derived from an EMBL/GenBank/DDBJ whole genome shotgun (WGS) entry which is preliminary data.</text>
</comment>
<dbReference type="Proteomes" id="UP000887013">
    <property type="component" value="Unassembled WGS sequence"/>
</dbReference>
<organism evidence="2 3">
    <name type="scientific">Nephila pilipes</name>
    <name type="common">Giant wood spider</name>
    <name type="synonym">Nephila maculata</name>
    <dbReference type="NCBI Taxonomy" id="299642"/>
    <lineage>
        <taxon>Eukaryota</taxon>
        <taxon>Metazoa</taxon>
        <taxon>Ecdysozoa</taxon>
        <taxon>Arthropoda</taxon>
        <taxon>Chelicerata</taxon>
        <taxon>Arachnida</taxon>
        <taxon>Araneae</taxon>
        <taxon>Araneomorphae</taxon>
        <taxon>Entelegynae</taxon>
        <taxon>Araneoidea</taxon>
        <taxon>Nephilidae</taxon>
        <taxon>Nephila</taxon>
    </lineage>
</organism>
<name>A0A8X6QX01_NEPPI</name>
<feature type="non-terminal residue" evidence="2">
    <location>
        <position position="1"/>
    </location>
</feature>
<proteinExistence type="predicted"/>
<dbReference type="EMBL" id="BMAW01132101">
    <property type="protein sequence ID" value="GFU41973.1"/>
    <property type="molecule type" value="Genomic_DNA"/>
</dbReference>
<feature type="region of interest" description="Disordered" evidence="1">
    <location>
        <begin position="1"/>
        <end position="77"/>
    </location>
</feature>
<protein>
    <submittedName>
        <fullName evidence="2">Uncharacterized protein</fullName>
    </submittedName>
</protein>
<feature type="compositionally biased region" description="Basic and acidic residues" evidence="1">
    <location>
        <begin position="12"/>
        <end position="22"/>
    </location>
</feature>
<evidence type="ECO:0000256" key="1">
    <source>
        <dbReference type="SAM" id="MobiDB-lite"/>
    </source>
</evidence>
<evidence type="ECO:0000313" key="3">
    <source>
        <dbReference type="Proteomes" id="UP000887013"/>
    </source>
</evidence>
<sequence>PFQRTPIASNKLNKDEPVKPIDHTTNQSKTAQLDRDPNGNPPDIATPRYARPCLLCMEPPQKDPTQQRSTIPISPVS</sequence>
<keyword evidence="3" id="KW-1185">Reference proteome</keyword>
<dbReference type="AlphaFoldDB" id="A0A8X6QX01"/>
<accession>A0A8X6QX01</accession>
<feature type="compositionally biased region" description="Polar residues" evidence="1">
    <location>
        <begin position="1"/>
        <end position="11"/>
    </location>
</feature>
<gene>
    <name evidence="2" type="ORF">NPIL_588131</name>
</gene>
<reference evidence="2" key="1">
    <citation type="submission" date="2020-08" db="EMBL/GenBank/DDBJ databases">
        <title>Multicomponent nature underlies the extraordinary mechanical properties of spider dragline silk.</title>
        <authorList>
            <person name="Kono N."/>
            <person name="Nakamura H."/>
            <person name="Mori M."/>
            <person name="Yoshida Y."/>
            <person name="Ohtoshi R."/>
            <person name="Malay A.D."/>
            <person name="Moran D.A.P."/>
            <person name="Tomita M."/>
            <person name="Numata K."/>
            <person name="Arakawa K."/>
        </authorList>
    </citation>
    <scope>NUCLEOTIDE SEQUENCE</scope>
</reference>
<evidence type="ECO:0000313" key="2">
    <source>
        <dbReference type="EMBL" id="GFU41973.1"/>
    </source>
</evidence>
<feature type="compositionally biased region" description="Polar residues" evidence="1">
    <location>
        <begin position="63"/>
        <end position="77"/>
    </location>
</feature>